<evidence type="ECO:0000313" key="1">
    <source>
        <dbReference type="EMBL" id="KAJ8670899.1"/>
    </source>
</evidence>
<reference evidence="1" key="1">
    <citation type="submission" date="2023-04" db="EMBL/GenBank/DDBJ databases">
        <title>A chromosome-level genome assembly of the parasitoid wasp Eretmocerus hayati.</title>
        <authorList>
            <person name="Zhong Y."/>
            <person name="Liu S."/>
            <person name="Liu Y."/>
        </authorList>
    </citation>
    <scope>NUCLEOTIDE SEQUENCE</scope>
    <source>
        <strain evidence="1">ZJU_SS_LIU_2023</strain>
    </source>
</reference>
<accession>A0ACC2NI29</accession>
<organism evidence="1 2">
    <name type="scientific">Eretmocerus hayati</name>
    <dbReference type="NCBI Taxonomy" id="131215"/>
    <lineage>
        <taxon>Eukaryota</taxon>
        <taxon>Metazoa</taxon>
        <taxon>Ecdysozoa</taxon>
        <taxon>Arthropoda</taxon>
        <taxon>Hexapoda</taxon>
        <taxon>Insecta</taxon>
        <taxon>Pterygota</taxon>
        <taxon>Neoptera</taxon>
        <taxon>Endopterygota</taxon>
        <taxon>Hymenoptera</taxon>
        <taxon>Apocrita</taxon>
        <taxon>Proctotrupomorpha</taxon>
        <taxon>Chalcidoidea</taxon>
        <taxon>Aphelinidae</taxon>
        <taxon>Aphelininae</taxon>
        <taxon>Eretmocerus</taxon>
    </lineage>
</organism>
<dbReference type="EMBL" id="CM056743">
    <property type="protein sequence ID" value="KAJ8670899.1"/>
    <property type="molecule type" value="Genomic_DNA"/>
</dbReference>
<dbReference type="Proteomes" id="UP001239111">
    <property type="component" value="Chromosome 3"/>
</dbReference>
<evidence type="ECO:0000313" key="2">
    <source>
        <dbReference type="Proteomes" id="UP001239111"/>
    </source>
</evidence>
<proteinExistence type="predicted"/>
<sequence>MARPQNCYDPAGPIQEIIVPEDLGPNDARLREFTTACRDLATETHRKAKVIFGQDISRFTEAQRVVCLKTVVRYNPRKIPITVVSWQPSRADLRVINKELHETLPQAAPPRRKTPNLNLIELLIEGYDPEFHRIREEDLADAVTRGPARICTVTMFHMSIWAPNLRDTHTHHRPPDKNETPSNLPVYSTSQEYLYFYCVLEASCRGYYGDDLWNLLVEHLATCQCDENRYSLLPANPDLDVILASRQLDAYPCQFRGCEFLSRDKAPFDRHLAEVHEEIQPVLCPDHTWCKAC</sequence>
<gene>
    <name evidence="1" type="ORF">QAD02_002158</name>
</gene>
<keyword evidence="2" id="KW-1185">Reference proteome</keyword>
<comment type="caution">
    <text evidence="1">The sequence shown here is derived from an EMBL/GenBank/DDBJ whole genome shotgun (WGS) entry which is preliminary data.</text>
</comment>
<protein>
    <submittedName>
        <fullName evidence="1">Uncharacterized protein</fullName>
    </submittedName>
</protein>
<name>A0ACC2NI29_9HYME</name>